<reference evidence="2 3" key="1">
    <citation type="submission" date="2019-04" db="EMBL/GenBank/DDBJ databases">
        <title>Fungal friends and foes A comparative genomics study of 23 Aspergillus species from section Flavi.</title>
        <authorList>
            <consortium name="DOE Joint Genome Institute"/>
            <person name="Kjaerbolling I."/>
            <person name="Vesth T.C."/>
            <person name="Frisvad J.C."/>
            <person name="Nybo J.L."/>
            <person name="Theobald S."/>
            <person name="Kildgaard S."/>
            <person name="Petersen T.I."/>
            <person name="Kuo A."/>
            <person name="Sato A."/>
            <person name="Lyhne E.K."/>
            <person name="Kogle M.E."/>
            <person name="Wiebenga A."/>
            <person name="Kun R.S."/>
            <person name="Lubbers R.J."/>
            <person name="Makela M.R."/>
            <person name="Barry K."/>
            <person name="Chovatia M."/>
            <person name="Clum A."/>
            <person name="Daum C."/>
            <person name="Haridas S."/>
            <person name="He G."/>
            <person name="LaButti K."/>
            <person name="Lipzen A."/>
            <person name="Mondo S."/>
            <person name="Pangilinan J."/>
            <person name="Riley R."/>
            <person name="Salamov A."/>
            <person name="Simmons B.A."/>
            <person name="Magnuson J.K."/>
            <person name="Henrissat B."/>
            <person name="Mortensen U.H."/>
            <person name="Larsen T.O."/>
            <person name="De vries R.P."/>
            <person name="Grigoriev I.V."/>
            <person name="Machida M."/>
            <person name="Baker S.E."/>
            <person name="Andersen M.R."/>
        </authorList>
    </citation>
    <scope>NUCLEOTIDE SEQUENCE [LARGE SCALE GENOMIC DNA]</scope>
    <source>
        <strain evidence="2 3">CBS 126849</strain>
    </source>
</reference>
<gene>
    <name evidence="2" type="ORF">BDV33DRAFT_230942</name>
</gene>
<dbReference type="CDD" id="cd05120">
    <property type="entry name" value="APH_ChoK_like"/>
    <property type="match status" value="1"/>
</dbReference>
<feature type="domain" description="Aminoglycoside phosphotransferase" evidence="1">
    <location>
        <begin position="181"/>
        <end position="257"/>
    </location>
</feature>
<dbReference type="PANTHER" id="PTHR21310">
    <property type="entry name" value="AMINOGLYCOSIDE PHOSPHOTRANSFERASE-RELATED-RELATED"/>
    <property type="match status" value="1"/>
</dbReference>
<protein>
    <submittedName>
        <fullName evidence="2">Kinase-like protein</fullName>
    </submittedName>
</protein>
<dbReference type="Gene3D" id="3.90.1200.10">
    <property type="match status" value="1"/>
</dbReference>
<keyword evidence="2" id="KW-0418">Kinase</keyword>
<keyword evidence="2" id="KW-0808">Transferase</keyword>
<dbReference type="InterPro" id="IPR002575">
    <property type="entry name" value="Aminoglycoside_PTrfase"/>
</dbReference>
<dbReference type="Proteomes" id="UP000326799">
    <property type="component" value="Unassembled WGS sequence"/>
</dbReference>
<proteinExistence type="predicted"/>
<evidence type="ECO:0000259" key="1">
    <source>
        <dbReference type="Pfam" id="PF01636"/>
    </source>
</evidence>
<dbReference type="GO" id="GO:0016301">
    <property type="term" value="F:kinase activity"/>
    <property type="evidence" value="ECO:0007669"/>
    <property type="project" value="UniProtKB-KW"/>
</dbReference>
<organism evidence="2 3">
    <name type="scientific">Aspergillus novoparasiticus</name>
    <dbReference type="NCBI Taxonomy" id="986946"/>
    <lineage>
        <taxon>Eukaryota</taxon>
        <taxon>Fungi</taxon>
        <taxon>Dikarya</taxon>
        <taxon>Ascomycota</taxon>
        <taxon>Pezizomycotina</taxon>
        <taxon>Eurotiomycetes</taxon>
        <taxon>Eurotiomycetidae</taxon>
        <taxon>Eurotiales</taxon>
        <taxon>Aspergillaceae</taxon>
        <taxon>Aspergillus</taxon>
        <taxon>Aspergillus subgen. Circumdati</taxon>
    </lineage>
</organism>
<name>A0A5N6F767_9EURO</name>
<dbReference type="PANTHER" id="PTHR21310:SF54">
    <property type="entry name" value="AMINOGLYCOSIDE PHOSPHOTRANSFERASE DOMAIN-CONTAINING PROTEIN"/>
    <property type="match status" value="1"/>
</dbReference>
<sequence>MGGILKLPVDSEPRVDILCSVPGFSVPSPETVWEKVNKSNTIFHWGGVRIAKISPEIVVKFGSHVTLNEAKSMAFVGENTKAMPVPKVFACYTYGPIHRDILDYGSLFDTYIFMGFVEGYSLDKAWETYDEATKNRVTNQLNGDYIGSVDFSPVADPILDDCSNQGPFSTEEAFDNALIDAYRSKLPRCYIKSFLAGILSQNKYQIVFTHGDLRLANIMVDNGNVTGIVDWEFGDWYPEYWEISKALGVWMWKNNWSDYLQQIMTPYYSEFAIYSFMNPTLW</sequence>
<accession>A0A5N6F767</accession>
<evidence type="ECO:0000313" key="2">
    <source>
        <dbReference type="EMBL" id="KAB8225469.1"/>
    </source>
</evidence>
<dbReference type="AlphaFoldDB" id="A0A5N6F767"/>
<evidence type="ECO:0000313" key="3">
    <source>
        <dbReference type="Proteomes" id="UP000326799"/>
    </source>
</evidence>
<dbReference type="InterPro" id="IPR011009">
    <property type="entry name" value="Kinase-like_dom_sf"/>
</dbReference>
<dbReference type="EMBL" id="ML733394">
    <property type="protein sequence ID" value="KAB8225469.1"/>
    <property type="molecule type" value="Genomic_DNA"/>
</dbReference>
<dbReference type="Pfam" id="PF01636">
    <property type="entry name" value="APH"/>
    <property type="match status" value="1"/>
</dbReference>
<dbReference type="SUPFAM" id="SSF56112">
    <property type="entry name" value="Protein kinase-like (PK-like)"/>
    <property type="match status" value="1"/>
</dbReference>
<dbReference type="InterPro" id="IPR051678">
    <property type="entry name" value="AGP_Transferase"/>
</dbReference>
<keyword evidence="3" id="KW-1185">Reference proteome</keyword>